<organism evidence="7 8">
    <name type="scientific">Populus deltoides</name>
    <name type="common">Eastern poplar</name>
    <name type="synonym">Eastern cottonwood</name>
    <dbReference type="NCBI Taxonomy" id="3696"/>
    <lineage>
        <taxon>Eukaryota</taxon>
        <taxon>Viridiplantae</taxon>
        <taxon>Streptophyta</taxon>
        <taxon>Embryophyta</taxon>
        <taxon>Tracheophyta</taxon>
        <taxon>Spermatophyta</taxon>
        <taxon>Magnoliopsida</taxon>
        <taxon>eudicotyledons</taxon>
        <taxon>Gunneridae</taxon>
        <taxon>Pentapetalae</taxon>
        <taxon>rosids</taxon>
        <taxon>fabids</taxon>
        <taxon>Malpighiales</taxon>
        <taxon>Salicaceae</taxon>
        <taxon>Saliceae</taxon>
        <taxon>Populus</taxon>
    </lineage>
</organism>
<feature type="non-terminal residue" evidence="7">
    <location>
        <position position="75"/>
    </location>
</feature>
<feature type="non-terminal residue" evidence="7">
    <location>
        <position position="1"/>
    </location>
</feature>
<protein>
    <recommendedName>
        <fullName evidence="6">ABC-2 type transporter transmembrane domain-containing protein</fullName>
    </recommendedName>
</protein>
<evidence type="ECO:0000256" key="2">
    <source>
        <dbReference type="ARBA" id="ARBA00022692"/>
    </source>
</evidence>
<dbReference type="Pfam" id="PF01061">
    <property type="entry name" value="ABC2_membrane"/>
    <property type="match status" value="1"/>
</dbReference>
<gene>
    <name evidence="7" type="ORF">H0E87_016019</name>
</gene>
<dbReference type="AlphaFoldDB" id="A0A8T2Y7K0"/>
<reference evidence="7" key="1">
    <citation type="journal article" date="2021" name="J. Hered.">
        <title>Genome Assembly of Salicaceae Populus deltoides (Eastern Cottonwood) I-69 Based on Nanopore Sequencing and Hi-C Technologies.</title>
        <authorList>
            <person name="Bai S."/>
            <person name="Wu H."/>
            <person name="Zhang J."/>
            <person name="Pan Z."/>
            <person name="Zhao W."/>
            <person name="Li Z."/>
            <person name="Tong C."/>
        </authorList>
    </citation>
    <scope>NUCLEOTIDE SEQUENCE</scope>
    <source>
        <tissue evidence="7">Leaf</tissue>
    </source>
</reference>
<accession>A0A8T2Y7K0</accession>
<comment type="caution">
    <text evidence="7">The sequence shown here is derived from an EMBL/GenBank/DDBJ whole genome shotgun (WGS) entry which is preliminary data.</text>
</comment>
<evidence type="ECO:0000256" key="5">
    <source>
        <dbReference type="SAM" id="Phobius"/>
    </source>
</evidence>
<keyword evidence="2 5" id="KW-0812">Transmembrane</keyword>
<evidence type="ECO:0000313" key="8">
    <source>
        <dbReference type="Proteomes" id="UP000807159"/>
    </source>
</evidence>
<evidence type="ECO:0000256" key="3">
    <source>
        <dbReference type="ARBA" id="ARBA00022989"/>
    </source>
</evidence>
<keyword evidence="4 5" id="KW-0472">Membrane</keyword>
<feature type="transmembrane region" description="Helical" evidence="5">
    <location>
        <begin position="52"/>
        <end position="70"/>
    </location>
</feature>
<feature type="domain" description="ABC-2 type transporter transmembrane" evidence="6">
    <location>
        <begin position="31"/>
        <end position="73"/>
    </location>
</feature>
<dbReference type="GO" id="GO:0016020">
    <property type="term" value="C:membrane"/>
    <property type="evidence" value="ECO:0007669"/>
    <property type="project" value="UniProtKB-SubCell"/>
</dbReference>
<evidence type="ECO:0000313" key="7">
    <source>
        <dbReference type="EMBL" id="KAH8501030.1"/>
    </source>
</evidence>
<comment type="subcellular location">
    <subcellularLocation>
        <location evidence="1">Membrane</location>
        <topology evidence="1">Multi-pass membrane protein</topology>
    </subcellularLocation>
</comment>
<dbReference type="PANTHER" id="PTHR48040:SF18">
    <property type="entry name" value="PLEIOTROPIC DRUG RESISTANCE PROTEIN 3-LIKE ISOFORM X1"/>
    <property type="match status" value="1"/>
</dbReference>
<keyword evidence="3 5" id="KW-1133">Transmembrane helix</keyword>
<keyword evidence="8" id="KW-1185">Reference proteome</keyword>
<dbReference type="InterPro" id="IPR013525">
    <property type="entry name" value="ABC2_TM"/>
</dbReference>
<evidence type="ECO:0000256" key="1">
    <source>
        <dbReference type="ARBA" id="ARBA00004141"/>
    </source>
</evidence>
<evidence type="ECO:0000259" key="6">
    <source>
        <dbReference type="Pfam" id="PF01061"/>
    </source>
</evidence>
<dbReference type="Proteomes" id="UP000807159">
    <property type="component" value="Chromosome 8"/>
</dbReference>
<proteinExistence type="predicted"/>
<dbReference type="GO" id="GO:0140359">
    <property type="term" value="F:ABC-type transporter activity"/>
    <property type="evidence" value="ECO:0007669"/>
    <property type="project" value="InterPro"/>
</dbReference>
<evidence type="ECO:0000256" key="4">
    <source>
        <dbReference type="ARBA" id="ARBA00023136"/>
    </source>
</evidence>
<dbReference type="EMBL" id="JACEGQ020000008">
    <property type="protein sequence ID" value="KAH8501030.1"/>
    <property type="molecule type" value="Genomic_DNA"/>
</dbReference>
<name>A0A8T2Y7K0_POPDE</name>
<sequence>ENKQLVEQLSSPISGSKDLHFHSRFPQNGWEQLKACIWKQNLSYWRSPAYNLIRIFYIFLGSVLFGLLFWQQGKR</sequence>
<dbReference type="PANTHER" id="PTHR48040">
    <property type="entry name" value="PLEIOTROPIC DRUG RESISTANCE PROTEIN 1-LIKE ISOFORM X1"/>
    <property type="match status" value="1"/>
</dbReference>